<evidence type="ECO:0000313" key="2">
    <source>
        <dbReference type="Proteomes" id="UP000595224"/>
    </source>
</evidence>
<name>A0A7T3V6L0_9SPIR</name>
<dbReference type="EMBL" id="CP064936">
    <property type="protein sequence ID" value="QQA02110.1"/>
    <property type="molecule type" value="Genomic_DNA"/>
</dbReference>
<protein>
    <submittedName>
        <fullName evidence="1">Uncharacterized protein</fullName>
    </submittedName>
</protein>
<keyword evidence="2" id="KW-1185">Reference proteome</keyword>
<dbReference type="KEGG" id="tper:IWA51_05915"/>
<dbReference type="AlphaFoldDB" id="A0A7T3V6L0"/>
<dbReference type="RefSeq" id="WP_198443572.1">
    <property type="nucleotide sequence ID" value="NZ_CBCSHE010000006.1"/>
</dbReference>
<sequence>MELALDNMYDSLSLPMKKKVMGYVSKLYKRSIADSDKGLLTDEIQKMVEFSRVLPHATCHESWTREDMHRG</sequence>
<accession>A0A7T3V6L0</accession>
<organism evidence="1 2">
    <name type="scientific">Treponema peruense</name>
    <dbReference type="NCBI Taxonomy" id="2787628"/>
    <lineage>
        <taxon>Bacteria</taxon>
        <taxon>Pseudomonadati</taxon>
        <taxon>Spirochaetota</taxon>
        <taxon>Spirochaetia</taxon>
        <taxon>Spirochaetales</taxon>
        <taxon>Treponemataceae</taxon>
        <taxon>Treponema</taxon>
    </lineage>
</organism>
<reference evidence="1 2" key="1">
    <citation type="submission" date="2020-11" db="EMBL/GenBank/DDBJ databases">
        <title>Treponema Peruensis nv. sp., first commensal Treponema isolated from human feces.</title>
        <authorList>
            <person name="Belkhou C."/>
            <person name="Raes J."/>
        </authorList>
    </citation>
    <scope>NUCLEOTIDE SEQUENCE [LARGE SCALE GENOMIC DNA]</scope>
    <source>
        <strain evidence="1 2">RCC2812</strain>
    </source>
</reference>
<proteinExistence type="predicted"/>
<dbReference type="Proteomes" id="UP000595224">
    <property type="component" value="Chromosome"/>
</dbReference>
<evidence type="ECO:0000313" key="1">
    <source>
        <dbReference type="EMBL" id="QQA02110.1"/>
    </source>
</evidence>
<gene>
    <name evidence="1" type="ORF">IWA51_05915</name>
</gene>